<accession>A0A085WQD7</accession>
<feature type="compositionally biased region" description="Low complexity" evidence="1">
    <location>
        <begin position="79"/>
        <end position="89"/>
    </location>
</feature>
<feature type="compositionally biased region" description="Low complexity" evidence="1">
    <location>
        <begin position="1"/>
        <end position="14"/>
    </location>
</feature>
<sequence>MQSQKPQAPQAAPKPGTPSRKVLVDGNTVELAKKLGLSVEEYLDRVVRFFLHPPQEPALSVVAAPEPQPPVRREPPEPRAAAESPPLRSASHRKTG</sequence>
<dbReference type="AlphaFoldDB" id="A0A085WQD7"/>
<keyword evidence="3" id="KW-1185">Reference proteome</keyword>
<comment type="caution">
    <text evidence="2">The sequence shown here is derived from an EMBL/GenBank/DDBJ whole genome shotgun (WGS) entry which is preliminary data.</text>
</comment>
<name>A0A085WQD7_9BACT</name>
<evidence type="ECO:0000313" key="3">
    <source>
        <dbReference type="Proteomes" id="UP000028725"/>
    </source>
</evidence>
<feature type="region of interest" description="Disordered" evidence="1">
    <location>
        <begin position="54"/>
        <end position="96"/>
    </location>
</feature>
<gene>
    <name evidence="2" type="ORF">DB31_4942</name>
</gene>
<evidence type="ECO:0000256" key="1">
    <source>
        <dbReference type="SAM" id="MobiDB-lite"/>
    </source>
</evidence>
<organism evidence="2 3">
    <name type="scientific">Hyalangium minutum</name>
    <dbReference type="NCBI Taxonomy" id="394096"/>
    <lineage>
        <taxon>Bacteria</taxon>
        <taxon>Pseudomonadati</taxon>
        <taxon>Myxococcota</taxon>
        <taxon>Myxococcia</taxon>
        <taxon>Myxococcales</taxon>
        <taxon>Cystobacterineae</taxon>
        <taxon>Archangiaceae</taxon>
        <taxon>Hyalangium</taxon>
    </lineage>
</organism>
<evidence type="ECO:0000313" key="2">
    <source>
        <dbReference type="EMBL" id="KFE69900.1"/>
    </source>
</evidence>
<protein>
    <submittedName>
        <fullName evidence="2">Uncharacterized protein</fullName>
    </submittedName>
</protein>
<dbReference type="EMBL" id="JMCB01000003">
    <property type="protein sequence ID" value="KFE69900.1"/>
    <property type="molecule type" value="Genomic_DNA"/>
</dbReference>
<dbReference type="RefSeq" id="WP_044184249.1">
    <property type="nucleotide sequence ID" value="NZ_JMCB01000003.1"/>
</dbReference>
<proteinExistence type="predicted"/>
<feature type="region of interest" description="Disordered" evidence="1">
    <location>
        <begin position="1"/>
        <end position="24"/>
    </location>
</feature>
<reference evidence="2 3" key="1">
    <citation type="submission" date="2014-04" db="EMBL/GenBank/DDBJ databases">
        <title>Genome assembly of Hyalangium minutum DSM 14724.</title>
        <authorList>
            <person name="Sharma G."/>
            <person name="Subramanian S."/>
        </authorList>
    </citation>
    <scope>NUCLEOTIDE SEQUENCE [LARGE SCALE GENOMIC DNA]</scope>
    <source>
        <strain evidence="2 3">DSM 14724</strain>
    </source>
</reference>
<dbReference type="Proteomes" id="UP000028725">
    <property type="component" value="Unassembled WGS sequence"/>
</dbReference>